<feature type="region of interest" description="Disordered" evidence="2">
    <location>
        <begin position="1"/>
        <end position="39"/>
    </location>
</feature>
<keyword evidence="3" id="KW-0812">Transmembrane</keyword>
<dbReference type="EMBL" id="KZ613912">
    <property type="protein sequence ID" value="PMD52113.1"/>
    <property type="molecule type" value="Genomic_DNA"/>
</dbReference>
<proteinExistence type="predicted"/>
<dbReference type="OrthoDB" id="187348at2759"/>
<evidence type="ECO:0000313" key="4">
    <source>
        <dbReference type="EMBL" id="PMD52113.1"/>
    </source>
</evidence>
<organism evidence="4 5">
    <name type="scientific">Hyaloscypha bicolor E</name>
    <dbReference type="NCBI Taxonomy" id="1095630"/>
    <lineage>
        <taxon>Eukaryota</taxon>
        <taxon>Fungi</taxon>
        <taxon>Dikarya</taxon>
        <taxon>Ascomycota</taxon>
        <taxon>Pezizomycotina</taxon>
        <taxon>Leotiomycetes</taxon>
        <taxon>Helotiales</taxon>
        <taxon>Hyaloscyphaceae</taxon>
        <taxon>Hyaloscypha</taxon>
        <taxon>Hyaloscypha bicolor</taxon>
    </lineage>
</organism>
<dbReference type="STRING" id="1095630.A0A2J6SMY6"/>
<evidence type="ECO:0000256" key="3">
    <source>
        <dbReference type="SAM" id="Phobius"/>
    </source>
</evidence>
<dbReference type="GO" id="GO:0015104">
    <property type="term" value="F:antimonite transmembrane transporter activity"/>
    <property type="evidence" value="ECO:0007669"/>
    <property type="project" value="TreeGrafter"/>
</dbReference>
<keyword evidence="3" id="KW-0472">Membrane</keyword>
<dbReference type="GO" id="GO:0015105">
    <property type="term" value="F:arsenite transmembrane transporter activity"/>
    <property type="evidence" value="ECO:0007669"/>
    <property type="project" value="TreeGrafter"/>
</dbReference>
<feature type="transmembrane region" description="Helical" evidence="3">
    <location>
        <begin position="53"/>
        <end position="72"/>
    </location>
</feature>
<reference evidence="4 5" key="1">
    <citation type="submission" date="2016-04" db="EMBL/GenBank/DDBJ databases">
        <title>A degradative enzymes factory behind the ericoid mycorrhizal symbiosis.</title>
        <authorList>
            <consortium name="DOE Joint Genome Institute"/>
            <person name="Martino E."/>
            <person name="Morin E."/>
            <person name="Grelet G."/>
            <person name="Kuo A."/>
            <person name="Kohler A."/>
            <person name="Daghino S."/>
            <person name="Barry K."/>
            <person name="Choi C."/>
            <person name="Cichocki N."/>
            <person name="Clum A."/>
            <person name="Copeland A."/>
            <person name="Hainaut M."/>
            <person name="Haridas S."/>
            <person name="Labutti K."/>
            <person name="Lindquist E."/>
            <person name="Lipzen A."/>
            <person name="Khouja H.-R."/>
            <person name="Murat C."/>
            <person name="Ohm R."/>
            <person name="Olson A."/>
            <person name="Spatafora J."/>
            <person name="Veneault-Fourrey C."/>
            <person name="Henrissat B."/>
            <person name="Grigoriev I."/>
            <person name="Martin F."/>
            <person name="Perotto S."/>
        </authorList>
    </citation>
    <scope>NUCLEOTIDE SEQUENCE [LARGE SCALE GENOMIC DNA]</scope>
    <source>
        <strain evidence="4 5">E</strain>
    </source>
</reference>
<keyword evidence="1" id="KW-0813">Transport</keyword>
<keyword evidence="5" id="KW-1185">Reference proteome</keyword>
<keyword evidence="3" id="KW-1133">Transmembrane helix</keyword>
<evidence type="ECO:0000256" key="2">
    <source>
        <dbReference type="SAM" id="MobiDB-lite"/>
    </source>
</evidence>
<feature type="compositionally biased region" description="Basic and acidic residues" evidence="2">
    <location>
        <begin position="26"/>
        <end position="39"/>
    </location>
</feature>
<dbReference type="GO" id="GO:0015297">
    <property type="term" value="F:antiporter activity"/>
    <property type="evidence" value="ECO:0007669"/>
    <property type="project" value="InterPro"/>
</dbReference>
<gene>
    <name evidence="4" type="ORF">K444DRAFT_621256</name>
</gene>
<evidence type="ECO:0000256" key="1">
    <source>
        <dbReference type="ARBA" id="ARBA00022448"/>
    </source>
</evidence>
<dbReference type="GO" id="GO:0005886">
    <property type="term" value="C:plasma membrane"/>
    <property type="evidence" value="ECO:0007669"/>
    <property type="project" value="TreeGrafter"/>
</dbReference>
<dbReference type="AlphaFoldDB" id="A0A2J6SMY6"/>
<protein>
    <submittedName>
        <fullName evidence="4">Uncharacterized protein</fullName>
    </submittedName>
</protein>
<evidence type="ECO:0000313" key="5">
    <source>
        <dbReference type="Proteomes" id="UP000235371"/>
    </source>
</evidence>
<name>A0A2J6SMY6_9HELO</name>
<dbReference type="PANTHER" id="PTHR43057:SF1">
    <property type="entry name" value="ARSENICAL-RESISTANCE PROTEIN 3"/>
    <property type="match status" value="1"/>
</dbReference>
<dbReference type="Proteomes" id="UP000235371">
    <property type="component" value="Unassembled WGS sequence"/>
</dbReference>
<dbReference type="InParanoid" id="A0A2J6SMY6"/>
<dbReference type="GeneID" id="36589939"/>
<dbReference type="PANTHER" id="PTHR43057">
    <property type="entry name" value="ARSENITE EFFLUX TRANSPORTER"/>
    <property type="match status" value="1"/>
</dbReference>
<dbReference type="RefSeq" id="XP_024729017.1">
    <property type="nucleotide sequence ID" value="XM_024881862.1"/>
</dbReference>
<accession>A0A2J6SMY6</accession>
<dbReference type="InterPro" id="IPR004706">
    <property type="entry name" value="Arsenical-R_Acr3"/>
</dbReference>
<sequence>MSKPFSPEEISPPLKSEIQPSPFSPDIEKQSPHEPSTTEKESIFKSLGWLDRFLALWIFLAMAVGIILGNFVPNTGPALQKGKFVGVSVPIGMLFLFSSERRDELLMF</sequence>